<dbReference type="AlphaFoldDB" id="A0A7J6UCG7"/>
<gene>
    <name evidence="2" type="ORF">FOZ62_016345</name>
</gene>
<reference evidence="2 3" key="1">
    <citation type="submission" date="2020-04" db="EMBL/GenBank/DDBJ databases">
        <title>Perkinsus olseni comparative genomics.</title>
        <authorList>
            <person name="Bogema D.R."/>
        </authorList>
    </citation>
    <scope>NUCLEOTIDE SEQUENCE [LARGE SCALE GENOMIC DNA]</scope>
    <source>
        <strain evidence="2">ATCC PRA-205</strain>
    </source>
</reference>
<sequence>MPKPVSHEDLDLLRSELIGMIDAVKKGDMVTAVRPIKMDIEKLKASVETELPQQIKKASSDLRSAVERKLSEGLSSQQKSQANKFAELQETLDRTRTELDALAKRLDDSESGHSRTFAALDGRLERMQSENLEEVGRVSREAMTTLRKEIGDAITDARARSKELQQRVDESASKLEAEVKAGNERISHKGENLEKTLVKRMSAVENLVDEAVTVAHNVSTRRVEWKLQEVSRVLGEPRHAQVFSPPISAGGAGIMHLEVRVRRLKNLEVSSDADDDATSARQQPSDCSVFLWAPAATTVVFELHVGDKWGPSGEEAGGNTARRYRSMRYEHRFMAPVSAFGGMDFQLKQFSDWIEDSLIVGVEVLEIQATLPLMSTLKSPQELAEQINNGSDDPLPLVRSDYPIDLPLPSFESTPCGEFPQSLSIMRYTSHRTLDQVRRYVDQMKNRSCKRVEWRIDNVSVLARTFTQGRPLHSCPFTVAGLEQVRLVFYPAGYFNAASGYCSLYMRAPPGTAVRAKLFIGRQPRNVAFEFDGSCSAFGRANFCLLQSEVDQATDSVTVGIEIIEGKQVLMARLPGSHPSTIKMVRSEGGGALEGVREVNTDVMAMPSENSQMLSTSSLSDYLNNTSGGPSMETTSHSLPRLDEHHGSRRSKLHVKSCHFREPPASSYDTTSGAIGMCWYALD</sequence>
<feature type="compositionally biased region" description="Polar residues" evidence="1">
    <location>
        <begin position="623"/>
        <end position="638"/>
    </location>
</feature>
<proteinExistence type="predicted"/>
<comment type="caution">
    <text evidence="2">The sequence shown here is derived from an EMBL/GenBank/DDBJ whole genome shotgun (WGS) entry which is preliminary data.</text>
</comment>
<protein>
    <submittedName>
        <fullName evidence="2">Uncharacterized protein</fullName>
    </submittedName>
</protein>
<evidence type="ECO:0000313" key="3">
    <source>
        <dbReference type="Proteomes" id="UP000574390"/>
    </source>
</evidence>
<dbReference type="EMBL" id="JABANM010001123">
    <property type="protein sequence ID" value="KAF4754808.1"/>
    <property type="molecule type" value="Genomic_DNA"/>
</dbReference>
<accession>A0A7J6UCG7</accession>
<evidence type="ECO:0000313" key="2">
    <source>
        <dbReference type="EMBL" id="KAF4754808.1"/>
    </source>
</evidence>
<dbReference type="Gene3D" id="2.60.210.10">
    <property type="entry name" value="Apoptosis, Tumor Necrosis Factor Receptor Associated Protein 2, Chain A"/>
    <property type="match status" value="1"/>
</dbReference>
<dbReference type="SUPFAM" id="SSF49599">
    <property type="entry name" value="TRAF domain-like"/>
    <property type="match status" value="1"/>
</dbReference>
<evidence type="ECO:0000256" key="1">
    <source>
        <dbReference type="SAM" id="MobiDB-lite"/>
    </source>
</evidence>
<dbReference type="InterPro" id="IPR008974">
    <property type="entry name" value="TRAF-like"/>
</dbReference>
<feature type="region of interest" description="Disordered" evidence="1">
    <location>
        <begin position="623"/>
        <end position="650"/>
    </location>
</feature>
<dbReference type="Proteomes" id="UP000574390">
    <property type="component" value="Unassembled WGS sequence"/>
</dbReference>
<name>A0A7J6UCG7_PEROL</name>
<organism evidence="2 3">
    <name type="scientific">Perkinsus olseni</name>
    <name type="common">Perkinsus atlanticus</name>
    <dbReference type="NCBI Taxonomy" id="32597"/>
    <lineage>
        <taxon>Eukaryota</taxon>
        <taxon>Sar</taxon>
        <taxon>Alveolata</taxon>
        <taxon>Perkinsozoa</taxon>
        <taxon>Perkinsea</taxon>
        <taxon>Perkinsida</taxon>
        <taxon>Perkinsidae</taxon>
        <taxon>Perkinsus</taxon>
    </lineage>
</organism>